<name>A0A367ZQM7_9BACT</name>
<comment type="caution">
    <text evidence="2">The sequence shown here is derived from an EMBL/GenBank/DDBJ whole genome shotgun (WGS) entry which is preliminary data.</text>
</comment>
<organism evidence="2 3">
    <name type="scientific">Candidatus Ozemobacter sibiricus</name>
    <dbReference type="NCBI Taxonomy" id="2268124"/>
    <lineage>
        <taxon>Bacteria</taxon>
        <taxon>Candidatus Ozemobacteria</taxon>
        <taxon>Candidatus Ozemobacterales</taxon>
        <taxon>Candidatus Ozemobacteraceae</taxon>
        <taxon>Candidatus Ozemobacter</taxon>
    </lineage>
</organism>
<feature type="region of interest" description="Disordered" evidence="1">
    <location>
        <begin position="564"/>
        <end position="663"/>
    </location>
</feature>
<evidence type="ECO:0000313" key="3">
    <source>
        <dbReference type="Proteomes" id="UP000252355"/>
    </source>
</evidence>
<accession>A0A367ZQM7</accession>
<dbReference type="EMBL" id="QOQW01000011">
    <property type="protein sequence ID" value="RCK79651.1"/>
    <property type="molecule type" value="Genomic_DNA"/>
</dbReference>
<evidence type="ECO:0000256" key="1">
    <source>
        <dbReference type="SAM" id="MobiDB-lite"/>
    </source>
</evidence>
<feature type="region of interest" description="Disordered" evidence="1">
    <location>
        <begin position="131"/>
        <end position="150"/>
    </location>
</feature>
<dbReference type="AlphaFoldDB" id="A0A367ZQM7"/>
<feature type="compositionally biased region" description="Polar residues" evidence="1">
    <location>
        <begin position="574"/>
        <end position="584"/>
    </location>
</feature>
<feature type="compositionally biased region" description="Low complexity" evidence="1">
    <location>
        <begin position="624"/>
        <end position="660"/>
    </location>
</feature>
<gene>
    <name evidence="2" type="ORF">OZSIB_4123</name>
</gene>
<proteinExistence type="predicted"/>
<dbReference type="Proteomes" id="UP000252355">
    <property type="component" value="Unassembled WGS sequence"/>
</dbReference>
<reference evidence="2 3" key="1">
    <citation type="submission" date="2018-05" db="EMBL/GenBank/DDBJ databases">
        <title>A metagenomic window into the 2 km-deep terrestrial subsurface aquifer revealed taxonomically and functionally diverse microbial community comprising novel uncultured bacterial lineages.</title>
        <authorList>
            <person name="Kadnikov V.V."/>
            <person name="Mardanov A.V."/>
            <person name="Beletsky A.V."/>
            <person name="Banks D."/>
            <person name="Pimenov N.V."/>
            <person name="Frank Y.A."/>
            <person name="Karnachuk O.V."/>
            <person name="Ravin N.V."/>
        </authorList>
    </citation>
    <scope>NUCLEOTIDE SEQUENCE [LARGE SCALE GENOMIC DNA]</scope>
    <source>
        <strain evidence="2">BY5</strain>
    </source>
</reference>
<protein>
    <submittedName>
        <fullName evidence="2">Uncharacterized protein</fullName>
    </submittedName>
</protein>
<sequence length="698" mass="76612">MFIGLMQRCRRGWPKWARLPRLLGLALLLIATWATGEAVVQAAAWVVSSPRWTDRDEKVYEDFVAALGRSKYGNLNKFIRDPQANPLYGQEDQKFSLSPDCADLPYLLRAYVAYKLRLPFGWTSAIAGRGGDQRYSRGNRPTATRDQDGCSSPQNLFGAVTLVNSGYYRMAPEIQDSDTYPVKIQRESIKPGTIYYDPNGHVAVVSEVTDDGRIRLIDAHPDRSISKPWFGAKFALGNAQNGGGFRRWRPQWYSSDGRIVRLGNHNIPDFSATDQYQKSFTFNGRGGMSYFDYVRARLSNRGDRIRPVEDFHDMLADVFEDIRYRAEAVEICIKAGIHRKPHPGALPTNIYGTDGEWEEYSTPSRDARLKVAFRDLFLRTVGWIKMAETGDPRLEYRGDGPALARELIDLYDRLNQQMRIQYINSAGQPVVLSFHDVAVRLFDLSFDPYHSIERRWGAKGAELATARDDAVKVRFYEQERRLRNQLERLYNVPTGLNLGPEHPVEVDIRAWLARYLAGQVRPETVLAEPDAASPVGSVAAVSPASPADSATMVAAAPVAPPNVVAPVPGKESPGSANPSSSTHAPPTADSARITAAPIPAGAALPSPPKDAASVTAPLQPPSSPAAQVLARAEPARPAAAPGAAPAGAAARPRQRSGSARTVGPPAWRFAETIFGSLEDLGVTLLEHSTLAPPRLASR</sequence>
<evidence type="ECO:0000313" key="2">
    <source>
        <dbReference type="EMBL" id="RCK79651.1"/>
    </source>
</evidence>